<evidence type="ECO:0000256" key="1">
    <source>
        <dbReference type="ARBA" id="ARBA00001958"/>
    </source>
</evidence>
<evidence type="ECO:0000256" key="5">
    <source>
        <dbReference type="ARBA" id="ARBA00022958"/>
    </source>
</evidence>
<dbReference type="EC" id="2.3.1.9" evidence="3"/>
<comment type="cofactor">
    <cofactor evidence="1">
        <name>K(+)</name>
        <dbReference type="ChEBI" id="CHEBI:29103"/>
    </cofactor>
</comment>
<reference evidence="11 12" key="1">
    <citation type="submission" date="2024-04" db="EMBL/GenBank/DDBJ databases">
        <title>Phyllosticta paracitricarpa is synonymous to the EU quarantine fungus P. citricarpa based on phylogenomic analyses.</title>
        <authorList>
            <consortium name="Lawrence Berkeley National Laboratory"/>
            <person name="Van Ingen-Buijs V.A."/>
            <person name="Van Westerhoven A.C."/>
            <person name="Haridas S."/>
            <person name="Skiadas P."/>
            <person name="Martin F."/>
            <person name="Groenewald J.Z."/>
            <person name="Crous P.W."/>
            <person name="Seidl M.F."/>
        </authorList>
    </citation>
    <scope>NUCLEOTIDE SEQUENCE [LARGE SCALE GENOMIC DNA]</scope>
    <source>
        <strain evidence="11 12">CBS 123371</strain>
    </source>
</reference>
<dbReference type="SUPFAM" id="SSF53901">
    <property type="entry name" value="Thiolase-like"/>
    <property type="match status" value="2"/>
</dbReference>
<dbReference type="EMBL" id="JBBPHU010000003">
    <property type="protein sequence ID" value="KAK7520324.1"/>
    <property type="molecule type" value="Genomic_DNA"/>
</dbReference>
<protein>
    <recommendedName>
        <fullName evidence="3">acetyl-CoA C-acetyltransferase</fullName>
        <ecNumber evidence="3">2.3.1.9</ecNumber>
    </recommendedName>
</protein>
<evidence type="ECO:0000256" key="3">
    <source>
        <dbReference type="ARBA" id="ARBA00012705"/>
    </source>
</evidence>
<feature type="domain" description="Thiolase C-terminal" evidence="10">
    <location>
        <begin position="274"/>
        <end position="395"/>
    </location>
</feature>
<keyword evidence="5" id="KW-0630">Potassium</keyword>
<keyword evidence="4 8" id="KW-0808">Transferase</keyword>
<accession>A0ABR1KU49</accession>
<dbReference type="PROSITE" id="PS00099">
    <property type="entry name" value="THIOLASE_3"/>
    <property type="match status" value="1"/>
</dbReference>
<dbReference type="Pfam" id="PF02803">
    <property type="entry name" value="Thiolase_C"/>
    <property type="match status" value="1"/>
</dbReference>
<name>A0ABR1KU49_9PEZI</name>
<dbReference type="PANTHER" id="PTHR18919">
    <property type="entry name" value="ACETYL-COA C-ACYLTRANSFERASE"/>
    <property type="match status" value="1"/>
</dbReference>
<gene>
    <name evidence="11" type="ORF">IWZ03DRAFT_413089</name>
</gene>
<evidence type="ECO:0000313" key="11">
    <source>
        <dbReference type="EMBL" id="KAK7520324.1"/>
    </source>
</evidence>
<evidence type="ECO:0000256" key="4">
    <source>
        <dbReference type="ARBA" id="ARBA00022679"/>
    </source>
</evidence>
<evidence type="ECO:0000259" key="10">
    <source>
        <dbReference type="Pfam" id="PF02803"/>
    </source>
</evidence>
<dbReference type="InterPro" id="IPR002155">
    <property type="entry name" value="Thiolase"/>
</dbReference>
<keyword evidence="12" id="KW-1185">Reference proteome</keyword>
<dbReference type="CDD" id="cd00751">
    <property type="entry name" value="thiolase"/>
    <property type="match status" value="1"/>
</dbReference>
<comment type="similarity">
    <text evidence="2 8">Belongs to the thiolase-like superfamily. Thiolase family.</text>
</comment>
<dbReference type="InterPro" id="IPR016039">
    <property type="entry name" value="Thiolase-like"/>
</dbReference>
<proteinExistence type="inferred from homology"/>
<dbReference type="InterPro" id="IPR020615">
    <property type="entry name" value="Thiolase_acyl_enz_int_AS"/>
</dbReference>
<dbReference type="InterPro" id="IPR020616">
    <property type="entry name" value="Thiolase_N"/>
</dbReference>
<dbReference type="PIRSF" id="PIRSF000429">
    <property type="entry name" value="Ac-CoA_Ac_transf"/>
    <property type="match status" value="1"/>
</dbReference>
<dbReference type="NCBIfam" id="TIGR01930">
    <property type="entry name" value="AcCoA-C-Actrans"/>
    <property type="match status" value="1"/>
</dbReference>
<feature type="domain" description="Thiolase N-terminal" evidence="9">
    <location>
        <begin position="7"/>
        <end position="266"/>
    </location>
</feature>
<dbReference type="PROSITE" id="PS00737">
    <property type="entry name" value="THIOLASE_2"/>
    <property type="match status" value="1"/>
</dbReference>
<evidence type="ECO:0000259" key="9">
    <source>
        <dbReference type="Pfam" id="PF00108"/>
    </source>
</evidence>
<dbReference type="PROSITE" id="PS00098">
    <property type="entry name" value="THIOLASE_1"/>
    <property type="match status" value="1"/>
</dbReference>
<evidence type="ECO:0000313" key="12">
    <source>
        <dbReference type="Proteomes" id="UP001363622"/>
    </source>
</evidence>
<evidence type="ECO:0000256" key="2">
    <source>
        <dbReference type="ARBA" id="ARBA00010982"/>
    </source>
</evidence>
<comment type="caution">
    <text evidence="11">The sequence shown here is derived from an EMBL/GenBank/DDBJ whole genome shotgun (WGS) entry which is preliminary data.</text>
</comment>
<evidence type="ECO:0000256" key="7">
    <source>
        <dbReference type="ARBA" id="ARBA00037924"/>
    </source>
</evidence>
<comment type="pathway">
    <text evidence="7">Metabolic intermediate biosynthesis; (R)-mevalonate biosynthesis; (R)-mevalonate from acetyl-CoA: step 1/3.</text>
</comment>
<sequence length="398" mass="41011">MSSLPPVYIVSAARTPVGMFQGSVSSLSAVQLGSHAIKAAVERAAIKPENVEEVYFGNVLSANLGQNPARQCAIGAGLPEATVATTVNKVCASSLKAIILGAQTILTGNAEIVVAGGTESMSNVPHYLPNLRTGAKFGDQKLVDGVLKDGLTDVYKTEHMGIQAEECAQDYSFKREEQDDYCIRSYKKANAAQEAGLFSTEIAPIEVSGGRGKPNVVVDKDDEPKNFNESKTKSLKPVFIPGTGTVTAANASPLSDGAAAVVLASEAAVKAHGLKPIAKIRGWGDAAQNPSKFTTAPALAIPKALKHAGVEQSAVDFFEINEAFSVVALANMKLLGITEDKVNVHGGAVALGHPLGGSGARIVTTLLGVLREKKGKIGAAGICNGGGGASALVVESLQ</sequence>
<dbReference type="PANTHER" id="PTHR18919:SF165">
    <property type="entry name" value="ACETYL-COA ACETYLTRANSFERASE"/>
    <property type="match status" value="1"/>
</dbReference>
<evidence type="ECO:0000256" key="8">
    <source>
        <dbReference type="RuleBase" id="RU003557"/>
    </source>
</evidence>
<dbReference type="Proteomes" id="UP001363622">
    <property type="component" value="Unassembled WGS sequence"/>
</dbReference>
<dbReference type="InterPro" id="IPR020610">
    <property type="entry name" value="Thiolase_AS"/>
</dbReference>
<organism evidence="11 12">
    <name type="scientific">Phyllosticta citriasiana</name>
    <dbReference type="NCBI Taxonomy" id="595635"/>
    <lineage>
        <taxon>Eukaryota</taxon>
        <taxon>Fungi</taxon>
        <taxon>Dikarya</taxon>
        <taxon>Ascomycota</taxon>
        <taxon>Pezizomycotina</taxon>
        <taxon>Dothideomycetes</taxon>
        <taxon>Dothideomycetes incertae sedis</taxon>
        <taxon>Botryosphaeriales</taxon>
        <taxon>Phyllostictaceae</taxon>
        <taxon>Phyllosticta</taxon>
    </lineage>
</organism>
<dbReference type="Pfam" id="PF00108">
    <property type="entry name" value="Thiolase_N"/>
    <property type="match status" value="1"/>
</dbReference>
<dbReference type="InterPro" id="IPR020613">
    <property type="entry name" value="Thiolase_CS"/>
</dbReference>
<keyword evidence="6 8" id="KW-0012">Acyltransferase</keyword>
<dbReference type="Gene3D" id="3.40.47.10">
    <property type="match status" value="1"/>
</dbReference>
<evidence type="ECO:0000256" key="6">
    <source>
        <dbReference type="ARBA" id="ARBA00023315"/>
    </source>
</evidence>
<dbReference type="InterPro" id="IPR020617">
    <property type="entry name" value="Thiolase_C"/>
</dbReference>